<dbReference type="EMBL" id="KT033469">
    <property type="protein sequence ID" value="ALL42217.1"/>
    <property type="molecule type" value="Genomic_DNA"/>
</dbReference>
<proteinExistence type="predicted"/>
<dbReference type="Gene3D" id="3.10.20.30">
    <property type="match status" value="1"/>
</dbReference>
<evidence type="ECO:0000259" key="1">
    <source>
        <dbReference type="PROSITE" id="PS51085"/>
    </source>
</evidence>
<dbReference type="InterPro" id="IPR012675">
    <property type="entry name" value="Beta-grasp_dom_sf"/>
</dbReference>
<protein>
    <submittedName>
        <fullName evidence="2">Ferredoxin</fullName>
    </submittedName>
</protein>
<organism evidence="2">
    <name type="scientific">Aeromonas salmonicida subsp. salmonicida</name>
    <dbReference type="NCBI Taxonomy" id="29491"/>
    <lineage>
        <taxon>Bacteria</taxon>
        <taxon>Pseudomonadati</taxon>
        <taxon>Pseudomonadota</taxon>
        <taxon>Gammaproteobacteria</taxon>
        <taxon>Aeromonadales</taxon>
        <taxon>Aeromonadaceae</taxon>
        <taxon>Aeromonas</taxon>
    </lineage>
</organism>
<reference evidence="2" key="1">
    <citation type="submission" date="2015-06" db="EMBL/GenBank/DDBJ databases">
        <title>Antimicrobial resistance-carrying plasmid pAsa4 variants found in Aeromonas salmonicida subsp. salmonicida: general architecture, construction blocks and gene elimination.</title>
        <authorList>
            <person name="Tanaka K.H."/>
            <person name="Vincent A.T."/>
            <person name="Trudel M.V."/>
            <person name="Paquet V.E."/>
            <person name="Frenette M."/>
            <person name="Charette S.J."/>
        </authorList>
    </citation>
    <scope>NUCLEOTIDE SEQUENCE</scope>
    <source>
        <strain evidence="2">01-B522</strain>
        <plasmid evidence="2">pAsa4b</plasmid>
    </source>
</reference>
<dbReference type="Pfam" id="PF00111">
    <property type="entry name" value="Fer2"/>
    <property type="match status" value="1"/>
</dbReference>
<dbReference type="PROSITE" id="PS00197">
    <property type="entry name" value="2FE2S_FER_1"/>
    <property type="match status" value="1"/>
</dbReference>
<dbReference type="InterPro" id="IPR001041">
    <property type="entry name" value="2Fe-2S_ferredoxin-type"/>
</dbReference>
<gene>
    <name evidence="2" type="primary">fdx</name>
</gene>
<accession>A0A189PGB8</accession>
<dbReference type="NCBIfam" id="NF007985">
    <property type="entry name" value="PRK10713.1"/>
    <property type="match status" value="1"/>
</dbReference>
<dbReference type="CDD" id="cd00207">
    <property type="entry name" value="fer2"/>
    <property type="match status" value="1"/>
</dbReference>
<name>A0A189PGB8_AERSS</name>
<dbReference type="RefSeq" id="WP_223940237.1">
    <property type="nucleotide sequence ID" value="NZ_JBANEX010000124.1"/>
</dbReference>
<geneLocation type="plasmid" evidence="2">
    <name>pAsa4b</name>
</geneLocation>
<dbReference type="GO" id="GO:0051537">
    <property type="term" value="F:2 iron, 2 sulfur cluster binding"/>
    <property type="evidence" value="ECO:0007669"/>
    <property type="project" value="InterPro"/>
</dbReference>
<dbReference type="AlphaFoldDB" id="A0A189PGB8"/>
<dbReference type="InterPro" id="IPR006058">
    <property type="entry name" value="2Fe2S_fd_BS"/>
</dbReference>
<feature type="domain" description="2Fe-2S ferredoxin-type" evidence="1">
    <location>
        <begin position="1"/>
        <end position="76"/>
    </location>
</feature>
<sequence>MTMNIELHASSDVLLVQIERKGLAVETHCRSGFCGMCRTRLVKGQVAYEEMPIAFVDEGEVLVCCAKAKTDVTLEI</sequence>
<dbReference type="PROSITE" id="PS51085">
    <property type="entry name" value="2FE2S_FER_2"/>
    <property type="match status" value="1"/>
</dbReference>
<dbReference type="InterPro" id="IPR036010">
    <property type="entry name" value="2Fe-2S_ferredoxin-like_sf"/>
</dbReference>
<dbReference type="SUPFAM" id="SSF54292">
    <property type="entry name" value="2Fe-2S ferredoxin-like"/>
    <property type="match status" value="1"/>
</dbReference>
<keyword evidence="2" id="KW-0614">Plasmid</keyword>
<evidence type="ECO:0000313" key="2">
    <source>
        <dbReference type="EMBL" id="ALL42217.1"/>
    </source>
</evidence>